<feature type="region of interest" description="Disordered" evidence="1">
    <location>
        <begin position="171"/>
        <end position="212"/>
    </location>
</feature>
<sequence>MNDSKLKVVLHRLGDPSPITIRDDKCLIRTVYNDQKIDCCAIYNGPNGTALRSCVDSILVNGEPTAAKWLNAGDQIELPCASRIEVKEANLLRPVMPIRSRSAAEIDQQLAALGREPDSQVSQNTEATAAEAIPVSADESLPGPISTGISDNDISKTSAMVQPEIAQTETATPVPTLPSQPASVLAPPVSTPGPQSESEEVPVAASSAVEDNSQTSELESIFARLGVTSVGSIACPNVESNSDSIEMTPVETVPTQPVQISEPLVESNTVENVPVSTAAEPDPVLESHASVMDEAANLRKELESIFATTPSTDSAEPATAAVPVVPTEPVQTPANMETATPPISASAEAAANVSPAAENSSAVEVAPAILAAVETPQEVVEDSAASIAPTAPTESPVTSAADPLSDLPDDLRNQLNDLVSSLENESPAPTALTSGLVTPETVATQIEPVAAVPAVVPQIEPVEPPDTVAPVGRKETDSISNMFEDAMRAIQGKPEASAASEIQAAVPVEPADPVELAAPVAAETVAAPAAEKDDAPKSQSVADILGSMGMAVPGSEEAETTHAVPVFAPKPEPTPAAPQNVPATPVFANMQNAAAGKSQTAVEPTAATTGGNAEDDIQAYMNRLLNRAKPEPEPAIQTGTETEATPEPVVEAPVVPGVLSAEEFVPTHKASRPENYDTLREIANSSSRSAIRQSTRKAQKESILIKVIACLVSLIFAGIAFTFGLMIPAGVFLFVAVMCIILCFLRKDALPKTVAKTIPVAETPQVNA</sequence>
<keyword evidence="2" id="KW-0812">Transmembrane</keyword>
<reference evidence="3 4" key="1">
    <citation type="submission" date="2019-08" db="EMBL/GenBank/DDBJ databases">
        <title>Deep-cultivation of Planctomycetes and their phenomic and genomic characterization uncovers novel biology.</title>
        <authorList>
            <person name="Wiegand S."/>
            <person name="Jogler M."/>
            <person name="Boedeker C."/>
            <person name="Pinto D."/>
            <person name="Vollmers J."/>
            <person name="Rivas-Marin E."/>
            <person name="Kohn T."/>
            <person name="Peeters S.H."/>
            <person name="Heuer A."/>
            <person name="Rast P."/>
            <person name="Oberbeckmann S."/>
            <person name="Bunk B."/>
            <person name="Jeske O."/>
            <person name="Meyerdierks A."/>
            <person name="Storesund J.E."/>
            <person name="Kallscheuer N."/>
            <person name="Luecker S."/>
            <person name="Lage O.M."/>
            <person name="Pohl T."/>
            <person name="Merkel B.J."/>
            <person name="Hornburger P."/>
            <person name="Mueller R.-W."/>
            <person name="Bruemmer F."/>
            <person name="Labrenz M."/>
            <person name="Spormann A.M."/>
            <person name="Op den Camp H."/>
            <person name="Overmann J."/>
            <person name="Amann R."/>
            <person name="Jetten M.S.M."/>
            <person name="Mascher T."/>
            <person name="Medema M.H."/>
            <person name="Devos D.P."/>
            <person name="Kaster A.-K."/>
            <person name="Ovreas L."/>
            <person name="Rohde M."/>
            <person name="Galperin M.Y."/>
            <person name="Jogler C."/>
        </authorList>
    </citation>
    <scope>NUCLEOTIDE SEQUENCE [LARGE SCALE GENOMIC DNA]</scope>
    <source>
        <strain evidence="3 4">FC18</strain>
    </source>
</reference>
<feature type="region of interest" description="Disordered" evidence="1">
    <location>
        <begin position="114"/>
        <end position="153"/>
    </location>
</feature>
<feature type="compositionally biased region" description="Low complexity" evidence="1">
    <location>
        <begin position="315"/>
        <end position="334"/>
    </location>
</feature>
<gene>
    <name evidence="3" type="ORF">MFFC18_44790</name>
</gene>
<dbReference type="EMBL" id="CP042912">
    <property type="protein sequence ID" value="QEG24559.1"/>
    <property type="molecule type" value="Genomic_DNA"/>
</dbReference>
<keyword evidence="2" id="KW-1133">Transmembrane helix</keyword>
<evidence type="ECO:0000256" key="1">
    <source>
        <dbReference type="SAM" id="MobiDB-lite"/>
    </source>
</evidence>
<proteinExistence type="predicted"/>
<feature type="transmembrane region" description="Helical" evidence="2">
    <location>
        <begin position="727"/>
        <end position="745"/>
    </location>
</feature>
<dbReference type="AlphaFoldDB" id="A0A5B9PG38"/>
<feature type="region of interest" description="Disordered" evidence="1">
    <location>
        <begin position="381"/>
        <end position="408"/>
    </location>
</feature>
<dbReference type="Proteomes" id="UP000322214">
    <property type="component" value="Chromosome"/>
</dbReference>
<dbReference type="RefSeq" id="WP_075083873.1">
    <property type="nucleotide sequence ID" value="NZ_CP042912.1"/>
</dbReference>
<keyword evidence="2" id="KW-0472">Membrane</keyword>
<feature type="region of interest" description="Disordered" evidence="1">
    <location>
        <begin position="309"/>
        <end position="339"/>
    </location>
</feature>
<evidence type="ECO:0000313" key="3">
    <source>
        <dbReference type="EMBL" id="QEG24559.1"/>
    </source>
</evidence>
<evidence type="ECO:0000256" key="2">
    <source>
        <dbReference type="SAM" id="Phobius"/>
    </source>
</evidence>
<accession>A0A5B9PG38</accession>
<dbReference type="KEGG" id="mff:MFFC18_44790"/>
<name>A0A5B9PG38_9BACT</name>
<protein>
    <submittedName>
        <fullName evidence="3">Uncharacterized protein</fullName>
    </submittedName>
</protein>
<evidence type="ECO:0000313" key="4">
    <source>
        <dbReference type="Proteomes" id="UP000322214"/>
    </source>
</evidence>
<organism evidence="3 4">
    <name type="scientific">Mariniblastus fucicola</name>
    <dbReference type="NCBI Taxonomy" id="980251"/>
    <lineage>
        <taxon>Bacteria</taxon>
        <taxon>Pseudomonadati</taxon>
        <taxon>Planctomycetota</taxon>
        <taxon>Planctomycetia</taxon>
        <taxon>Pirellulales</taxon>
        <taxon>Pirellulaceae</taxon>
        <taxon>Mariniblastus</taxon>
    </lineage>
</organism>
<feature type="compositionally biased region" description="Polar residues" evidence="1">
    <location>
        <begin position="171"/>
        <end position="182"/>
    </location>
</feature>
<keyword evidence="4" id="KW-1185">Reference proteome</keyword>
<feature type="compositionally biased region" description="Low complexity" evidence="1">
    <location>
        <begin position="201"/>
        <end position="210"/>
    </location>
</feature>